<dbReference type="EMBL" id="JARKIE010000195">
    <property type="protein sequence ID" value="KAJ7668260.1"/>
    <property type="molecule type" value="Genomic_DNA"/>
</dbReference>
<keyword evidence="2" id="KW-1185">Reference proteome</keyword>
<comment type="caution">
    <text evidence="1">The sequence shown here is derived from an EMBL/GenBank/DDBJ whole genome shotgun (WGS) entry which is preliminary data.</text>
</comment>
<organism evidence="1 2">
    <name type="scientific">Mycena rosella</name>
    <name type="common">Pink bonnet</name>
    <name type="synonym">Agaricus rosellus</name>
    <dbReference type="NCBI Taxonomy" id="1033263"/>
    <lineage>
        <taxon>Eukaryota</taxon>
        <taxon>Fungi</taxon>
        <taxon>Dikarya</taxon>
        <taxon>Basidiomycota</taxon>
        <taxon>Agaricomycotina</taxon>
        <taxon>Agaricomycetes</taxon>
        <taxon>Agaricomycetidae</taxon>
        <taxon>Agaricales</taxon>
        <taxon>Marasmiineae</taxon>
        <taxon>Mycenaceae</taxon>
        <taxon>Mycena</taxon>
    </lineage>
</organism>
<protein>
    <submittedName>
        <fullName evidence="1">Uncharacterized protein</fullName>
    </submittedName>
</protein>
<evidence type="ECO:0000313" key="1">
    <source>
        <dbReference type="EMBL" id="KAJ7668260.1"/>
    </source>
</evidence>
<gene>
    <name evidence="1" type="ORF">B0H17DRAFT_1248593</name>
</gene>
<dbReference type="AlphaFoldDB" id="A0AAD7CXM8"/>
<accession>A0AAD7CXM8</accession>
<name>A0AAD7CXM8_MYCRO</name>
<proteinExistence type="predicted"/>
<dbReference type="Proteomes" id="UP001221757">
    <property type="component" value="Unassembled WGS sequence"/>
</dbReference>
<reference evidence="1" key="1">
    <citation type="submission" date="2023-03" db="EMBL/GenBank/DDBJ databases">
        <title>Massive genome expansion in bonnet fungi (Mycena s.s.) driven by repeated elements and novel gene families across ecological guilds.</title>
        <authorList>
            <consortium name="Lawrence Berkeley National Laboratory"/>
            <person name="Harder C.B."/>
            <person name="Miyauchi S."/>
            <person name="Viragh M."/>
            <person name="Kuo A."/>
            <person name="Thoen E."/>
            <person name="Andreopoulos B."/>
            <person name="Lu D."/>
            <person name="Skrede I."/>
            <person name="Drula E."/>
            <person name="Henrissat B."/>
            <person name="Morin E."/>
            <person name="Kohler A."/>
            <person name="Barry K."/>
            <person name="LaButti K."/>
            <person name="Morin E."/>
            <person name="Salamov A."/>
            <person name="Lipzen A."/>
            <person name="Mereny Z."/>
            <person name="Hegedus B."/>
            <person name="Baldrian P."/>
            <person name="Stursova M."/>
            <person name="Weitz H."/>
            <person name="Taylor A."/>
            <person name="Grigoriev I.V."/>
            <person name="Nagy L.G."/>
            <person name="Martin F."/>
            <person name="Kauserud H."/>
        </authorList>
    </citation>
    <scope>NUCLEOTIDE SEQUENCE</scope>
    <source>
        <strain evidence="1">CBHHK067</strain>
    </source>
</reference>
<evidence type="ECO:0000313" key="2">
    <source>
        <dbReference type="Proteomes" id="UP001221757"/>
    </source>
</evidence>
<sequence length="256" mass="27943">MARARVKRAPSAGNLRLRRAGYRALISLRKRSVKKQPPDRPDASRRFVGKHVLIGKSTHNHIESARGDDLWTSNLNHYLVSGIVGGDETETVRNGYDALGNPGDRSKGRAQQSVEEMLYVRRILRRRGGQDVGRRDSLGGLVYIQITFVKDTLDTDRERTDSVKELELEYSETVGVGAEVAAREILREERGLFRRFFIVGGGGELALEDEALPEFGGAAEAPAPAAGTEVFAKATARLAASARAGCRARGGRCLSA</sequence>